<dbReference type="Proteomes" id="UP000219546">
    <property type="component" value="Unassembled WGS sequence"/>
</dbReference>
<accession>A0A285D772</accession>
<feature type="transmembrane region" description="Helical" evidence="1">
    <location>
        <begin position="149"/>
        <end position="166"/>
    </location>
</feature>
<reference evidence="2 3" key="1">
    <citation type="submission" date="2017-08" db="EMBL/GenBank/DDBJ databases">
        <authorList>
            <person name="de Groot N.N."/>
        </authorList>
    </citation>
    <scope>NUCLEOTIDE SEQUENCE [LARGE SCALE GENOMIC DNA]</scope>
    <source>
        <strain evidence="2 3">JC228</strain>
    </source>
</reference>
<proteinExistence type="predicted"/>
<sequence length="174" mass="21353">MQIIYPILFFLISLKWGKWKNWKQYYPTIMFMIIGNLLYSLLFNDYPLWRFEHTFEQELLPTRKSIEILKSFTSFPILTLLFLSYYPEDRNGKKKLLYIIIWALLFVLIEYISESLGMISYHHGWNMWWSLFFDFAMFFILAIHYKHPIIAWIVSGLFILFLWEVFDINFKLLE</sequence>
<gene>
    <name evidence="2" type="ORF">SAMN05877753_112140</name>
</gene>
<name>A0A285D772_9BACI</name>
<feature type="transmembrane region" description="Helical" evidence="1">
    <location>
        <begin position="68"/>
        <end position="87"/>
    </location>
</feature>
<keyword evidence="3" id="KW-1185">Reference proteome</keyword>
<keyword evidence="1" id="KW-1133">Transmembrane helix</keyword>
<dbReference type="NCBIfam" id="NF041644">
    <property type="entry name" value="CBO0543_fam"/>
    <property type="match status" value="1"/>
</dbReference>
<dbReference type="InterPro" id="IPR048147">
    <property type="entry name" value="CBO0543-like"/>
</dbReference>
<keyword evidence="1" id="KW-0472">Membrane</keyword>
<feature type="transmembrane region" description="Helical" evidence="1">
    <location>
        <begin position="96"/>
        <end position="113"/>
    </location>
</feature>
<evidence type="ECO:0000313" key="2">
    <source>
        <dbReference type="EMBL" id="SNX75495.1"/>
    </source>
</evidence>
<organism evidence="2 3">
    <name type="scientific">Bacillus oleivorans</name>
    <dbReference type="NCBI Taxonomy" id="1448271"/>
    <lineage>
        <taxon>Bacteria</taxon>
        <taxon>Bacillati</taxon>
        <taxon>Bacillota</taxon>
        <taxon>Bacilli</taxon>
        <taxon>Bacillales</taxon>
        <taxon>Bacillaceae</taxon>
        <taxon>Bacillus</taxon>
    </lineage>
</organism>
<evidence type="ECO:0000313" key="3">
    <source>
        <dbReference type="Proteomes" id="UP000219546"/>
    </source>
</evidence>
<keyword evidence="1" id="KW-0812">Transmembrane</keyword>
<dbReference type="RefSeq" id="WP_097160550.1">
    <property type="nucleotide sequence ID" value="NZ_JBEPMQ010000015.1"/>
</dbReference>
<dbReference type="OrthoDB" id="1730091at2"/>
<evidence type="ECO:0000256" key="1">
    <source>
        <dbReference type="SAM" id="Phobius"/>
    </source>
</evidence>
<feature type="transmembrane region" description="Helical" evidence="1">
    <location>
        <begin position="25"/>
        <end position="43"/>
    </location>
</feature>
<protein>
    <submittedName>
        <fullName evidence="2">Uncharacterized protein</fullName>
    </submittedName>
</protein>
<feature type="transmembrane region" description="Helical" evidence="1">
    <location>
        <begin position="125"/>
        <end position="142"/>
    </location>
</feature>
<dbReference type="AlphaFoldDB" id="A0A285D772"/>
<dbReference type="EMBL" id="OAOP01000012">
    <property type="protein sequence ID" value="SNX75495.1"/>
    <property type="molecule type" value="Genomic_DNA"/>
</dbReference>